<evidence type="ECO:0000313" key="1">
    <source>
        <dbReference type="EMBL" id="SCU77084.1"/>
    </source>
</evidence>
<protein>
    <submittedName>
        <fullName evidence="1">Uncharacterized protein</fullName>
    </submittedName>
</protein>
<proteinExistence type="predicted"/>
<name>A0A1K0IIA9_CUPNE</name>
<reference evidence="1" key="1">
    <citation type="submission" date="2016-09" db="EMBL/GenBank/DDBJ databases">
        <authorList>
            <person name="Capua I."/>
            <person name="De Benedictis P."/>
            <person name="Joannis T."/>
            <person name="Lombin L.H."/>
            <person name="Cattoli G."/>
        </authorList>
    </citation>
    <scope>NUCLEOTIDE SEQUENCE</scope>
    <source>
        <strain evidence="1">B9</strain>
    </source>
</reference>
<dbReference type="AlphaFoldDB" id="A0A1K0IIA9"/>
<sequence length="77" mass="8103">MNSSSLPRSLALGNALGVEIPAQVFQPAQRWIGAAVPQVFAALMSYGLAVKVLQEVFPLAVANALIPHGLPDNVYTC</sequence>
<accession>A0A1K0IIA9</accession>
<dbReference type="EMBL" id="FMSH01000290">
    <property type="protein sequence ID" value="SCU77084.1"/>
    <property type="molecule type" value="Genomic_DNA"/>
</dbReference>
<organism evidence="1">
    <name type="scientific">Cupriavidus necator</name>
    <name type="common">Alcaligenes eutrophus</name>
    <name type="synonym">Ralstonia eutropha</name>
    <dbReference type="NCBI Taxonomy" id="106590"/>
    <lineage>
        <taxon>Bacteria</taxon>
        <taxon>Pseudomonadati</taxon>
        <taxon>Pseudomonadota</taxon>
        <taxon>Betaproteobacteria</taxon>
        <taxon>Burkholderiales</taxon>
        <taxon>Burkholderiaceae</taxon>
        <taxon>Cupriavidus</taxon>
    </lineage>
</organism>
<gene>
    <name evidence="1" type="ORF">CNECB9_360009</name>
</gene>